<dbReference type="Proteomes" id="UP001221757">
    <property type="component" value="Unassembled WGS sequence"/>
</dbReference>
<name>A0AAD7H119_MYCRO</name>
<keyword evidence="3" id="KW-1185">Reference proteome</keyword>
<comment type="caution">
    <text evidence="2">The sequence shown here is derived from an EMBL/GenBank/DDBJ whole genome shotgun (WGS) entry which is preliminary data.</text>
</comment>
<evidence type="ECO:0000313" key="3">
    <source>
        <dbReference type="Proteomes" id="UP001221757"/>
    </source>
</evidence>
<feature type="region of interest" description="Disordered" evidence="1">
    <location>
        <begin position="138"/>
        <end position="157"/>
    </location>
</feature>
<feature type="compositionally biased region" description="Pro residues" evidence="1">
    <location>
        <begin position="192"/>
        <end position="202"/>
    </location>
</feature>
<proteinExistence type="predicted"/>
<dbReference type="AlphaFoldDB" id="A0AAD7H119"/>
<reference evidence="2" key="1">
    <citation type="submission" date="2023-03" db="EMBL/GenBank/DDBJ databases">
        <title>Massive genome expansion in bonnet fungi (Mycena s.s.) driven by repeated elements and novel gene families across ecological guilds.</title>
        <authorList>
            <consortium name="Lawrence Berkeley National Laboratory"/>
            <person name="Harder C.B."/>
            <person name="Miyauchi S."/>
            <person name="Viragh M."/>
            <person name="Kuo A."/>
            <person name="Thoen E."/>
            <person name="Andreopoulos B."/>
            <person name="Lu D."/>
            <person name="Skrede I."/>
            <person name="Drula E."/>
            <person name="Henrissat B."/>
            <person name="Morin E."/>
            <person name="Kohler A."/>
            <person name="Barry K."/>
            <person name="LaButti K."/>
            <person name="Morin E."/>
            <person name="Salamov A."/>
            <person name="Lipzen A."/>
            <person name="Mereny Z."/>
            <person name="Hegedus B."/>
            <person name="Baldrian P."/>
            <person name="Stursova M."/>
            <person name="Weitz H."/>
            <person name="Taylor A."/>
            <person name="Grigoriev I.V."/>
            <person name="Nagy L.G."/>
            <person name="Martin F."/>
            <person name="Kauserud H."/>
        </authorList>
    </citation>
    <scope>NUCLEOTIDE SEQUENCE</scope>
    <source>
        <strain evidence="2">CBHHK067</strain>
    </source>
</reference>
<evidence type="ECO:0000313" key="2">
    <source>
        <dbReference type="EMBL" id="KAJ7709808.1"/>
    </source>
</evidence>
<organism evidence="2 3">
    <name type="scientific">Mycena rosella</name>
    <name type="common">Pink bonnet</name>
    <name type="synonym">Agaricus rosellus</name>
    <dbReference type="NCBI Taxonomy" id="1033263"/>
    <lineage>
        <taxon>Eukaryota</taxon>
        <taxon>Fungi</taxon>
        <taxon>Dikarya</taxon>
        <taxon>Basidiomycota</taxon>
        <taxon>Agaricomycotina</taxon>
        <taxon>Agaricomycetes</taxon>
        <taxon>Agaricomycetidae</taxon>
        <taxon>Agaricales</taxon>
        <taxon>Marasmiineae</taxon>
        <taxon>Mycenaceae</taxon>
        <taxon>Mycena</taxon>
    </lineage>
</organism>
<feature type="region of interest" description="Disordered" evidence="1">
    <location>
        <begin position="1"/>
        <end position="105"/>
    </location>
</feature>
<feature type="compositionally biased region" description="Acidic residues" evidence="1">
    <location>
        <begin position="19"/>
        <end position="31"/>
    </location>
</feature>
<accession>A0AAD7H119</accession>
<evidence type="ECO:0000256" key="1">
    <source>
        <dbReference type="SAM" id="MobiDB-lite"/>
    </source>
</evidence>
<gene>
    <name evidence="2" type="ORF">B0H17DRAFT_1190967</name>
</gene>
<feature type="region of interest" description="Disordered" evidence="1">
    <location>
        <begin position="163"/>
        <end position="255"/>
    </location>
</feature>
<sequence>MEMPEMYAKEAIRSVEQPPELDIEASDDDPQECALPTPRLRSRPKRPPTVDSETIDLTETPAPRRVQVSGGQAGETIVPEPSTTSTPPRPAEVIDLSDSPEISGGQAGETIVAELSTTSTPPRAAEVIDLSDSPEFVALESLPPPAPDPPANLPELPDVDILMDFDADADDPPASAQPSVSASPSLSELALPGPPTGSPTPEPMARFPSMDVDDVEQKPILLQIDDEEQKPILFQNTPVPDHPAPRPRPQGGSLVPTWLRDRYEASGQMALWKRYAEKQNRIKPLSRRKPETTTRSVGPPAFVVLPIVAVSQRTTAS</sequence>
<protein>
    <submittedName>
        <fullName evidence="2">Uncharacterized protein</fullName>
    </submittedName>
</protein>
<feature type="compositionally biased region" description="Pro residues" evidence="1">
    <location>
        <begin position="142"/>
        <end position="152"/>
    </location>
</feature>
<feature type="compositionally biased region" description="Low complexity" evidence="1">
    <location>
        <begin position="172"/>
        <end position="191"/>
    </location>
</feature>
<dbReference type="EMBL" id="JARKIE010000002">
    <property type="protein sequence ID" value="KAJ7709808.1"/>
    <property type="molecule type" value="Genomic_DNA"/>
</dbReference>